<name>A0ABP1K321_9EUKA</name>
<dbReference type="Gene3D" id="3.80.10.10">
    <property type="entry name" value="Ribonuclease Inhibitor"/>
    <property type="match status" value="1"/>
</dbReference>
<dbReference type="InterPro" id="IPR001611">
    <property type="entry name" value="Leu-rich_rpt"/>
</dbReference>
<dbReference type="InterPro" id="IPR032675">
    <property type="entry name" value="LRR_dom_sf"/>
</dbReference>
<dbReference type="Pfam" id="PF00560">
    <property type="entry name" value="LRR_1"/>
    <property type="match status" value="1"/>
</dbReference>
<accession>A0ABP1K321</accession>
<dbReference type="EMBL" id="CAXDID020000187">
    <property type="protein sequence ID" value="CAL6051290.1"/>
    <property type="molecule type" value="Genomic_DNA"/>
</dbReference>
<evidence type="ECO:0000313" key="4">
    <source>
        <dbReference type="Proteomes" id="UP001642409"/>
    </source>
</evidence>
<keyword evidence="4" id="KW-1185">Reference proteome</keyword>
<dbReference type="SUPFAM" id="SSF52058">
    <property type="entry name" value="L domain-like"/>
    <property type="match status" value="1"/>
</dbReference>
<proteinExistence type="predicted"/>
<dbReference type="InterPro" id="IPR025875">
    <property type="entry name" value="Leu-rich_rpt_4"/>
</dbReference>
<evidence type="ECO:0000313" key="3">
    <source>
        <dbReference type="EMBL" id="CAL6051290.1"/>
    </source>
</evidence>
<evidence type="ECO:0000256" key="1">
    <source>
        <dbReference type="ARBA" id="ARBA00022614"/>
    </source>
</evidence>
<dbReference type="Pfam" id="PF12799">
    <property type="entry name" value="LRR_4"/>
    <property type="match status" value="2"/>
</dbReference>
<protein>
    <submittedName>
        <fullName evidence="3">Leucine-rich_repeat domain-containing protein</fullName>
    </submittedName>
</protein>
<organism evidence="3 4">
    <name type="scientific">Hexamita inflata</name>
    <dbReference type="NCBI Taxonomy" id="28002"/>
    <lineage>
        <taxon>Eukaryota</taxon>
        <taxon>Metamonada</taxon>
        <taxon>Diplomonadida</taxon>
        <taxon>Hexamitidae</taxon>
        <taxon>Hexamitinae</taxon>
        <taxon>Hexamita</taxon>
    </lineage>
</organism>
<keyword evidence="1" id="KW-0433">Leucine-rich repeat</keyword>
<reference evidence="3 4" key="1">
    <citation type="submission" date="2024-07" db="EMBL/GenBank/DDBJ databases">
        <authorList>
            <person name="Akdeniz Z."/>
        </authorList>
    </citation>
    <scope>NUCLEOTIDE SEQUENCE [LARGE SCALE GENOMIC DNA]</scope>
</reference>
<gene>
    <name evidence="3" type="ORF">HINF_LOCUS44300</name>
</gene>
<sequence length="275" mass="31775">MLQDQYKVFYIKRCTSITFETTPKFIKELHLYACKIDGIQGIEQMNQLVQLSITENQISNISALQSMNNLTHLNLNGNNISDLTPLQSLCNLSYLNLQNNSIEDVFGLRKLVNLVQLFLGCNKIRDISPLCDLINLIELQSQNNQIIDVSPLQNMFCMFSLDLSQNQIINIQPVTYPLKYLDISDNFISEIPENAVSHNQKTPTANQISFSRTLSALYSIQTKQTEIRFRRKRIMFQKARLTQIVKTGVQNYLNVIYKRDLKLQMFFDQNCSDSQ</sequence>
<dbReference type="Proteomes" id="UP001642409">
    <property type="component" value="Unassembled WGS sequence"/>
</dbReference>
<comment type="caution">
    <text evidence="3">The sequence shown here is derived from an EMBL/GenBank/DDBJ whole genome shotgun (WGS) entry which is preliminary data.</text>
</comment>
<dbReference type="PANTHER" id="PTHR46652:SF3">
    <property type="entry name" value="LEUCINE-RICH REPEAT-CONTAINING PROTEIN 9"/>
    <property type="match status" value="1"/>
</dbReference>
<dbReference type="PANTHER" id="PTHR46652">
    <property type="entry name" value="LEUCINE-RICH REPEAT AND IQ DOMAIN-CONTAINING PROTEIN 1-RELATED"/>
    <property type="match status" value="1"/>
</dbReference>
<dbReference type="InterPro" id="IPR050836">
    <property type="entry name" value="SDS22/Internalin_LRR"/>
</dbReference>
<dbReference type="PROSITE" id="PS51450">
    <property type="entry name" value="LRR"/>
    <property type="match status" value="5"/>
</dbReference>
<evidence type="ECO:0000256" key="2">
    <source>
        <dbReference type="ARBA" id="ARBA00022737"/>
    </source>
</evidence>
<keyword evidence="2" id="KW-0677">Repeat</keyword>